<sequence>MQIMMPPHPKKVRMGELTSLERKVYRFVRSRQVVTNLSGMERQLKIDPKTAMKTLYSLKQYGLIDFRMQAVPKH</sequence>
<gene>
    <name evidence="1" type="ORF">C8P63_11123</name>
</gene>
<dbReference type="AlphaFoldDB" id="A0A2T6BU54"/>
<name>A0A2T6BU54_9BACL</name>
<protein>
    <recommendedName>
        <fullName evidence="3">HTH marR-type domain-containing protein</fullName>
    </recommendedName>
</protein>
<evidence type="ECO:0000313" key="2">
    <source>
        <dbReference type="Proteomes" id="UP000244240"/>
    </source>
</evidence>
<keyword evidence="2" id="KW-1185">Reference proteome</keyword>
<dbReference type="EMBL" id="QBKR01000011">
    <property type="protein sequence ID" value="PTX59592.1"/>
    <property type="molecule type" value="Genomic_DNA"/>
</dbReference>
<reference evidence="1 2" key="1">
    <citation type="submission" date="2018-04" db="EMBL/GenBank/DDBJ databases">
        <title>Genomic Encyclopedia of Archaeal and Bacterial Type Strains, Phase II (KMG-II): from individual species to whole genera.</title>
        <authorList>
            <person name="Goeker M."/>
        </authorList>
    </citation>
    <scope>NUCLEOTIDE SEQUENCE [LARGE SCALE GENOMIC DNA]</scope>
    <source>
        <strain evidence="1 2">DSM 45787</strain>
    </source>
</reference>
<evidence type="ECO:0008006" key="3">
    <source>
        <dbReference type="Google" id="ProtNLM"/>
    </source>
</evidence>
<evidence type="ECO:0000313" key="1">
    <source>
        <dbReference type="EMBL" id="PTX59592.1"/>
    </source>
</evidence>
<accession>A0A2T6BU54</accession>
<organism evidence="1 2">
    <name type="scientific">Melghirimyces profundicolus</name>
    <dbReference type="NCBI Taxonomy" id="1242148"/>
    <lineage>
        <taxon>Bacteria</taxon>
        <taxon>Bacillati</taxon>
        <taxon>Bacillota</taxon>
        <taxon>Bacilli</taxon>
        <taxon>Bacillales</taxon>
        <taxon>Thermoactinomycetaceae</taxon>
        <taxon>Melghirimyces</taxon>
    </lineage>
</organism>
<proteinExistence type="predicted"/>
<dbReference type="Proteomes" id="UP000244240">
    <property type="component" value="Unassembled WGS sequence"/>
</dbReference>
<comment type="caution">
    <text evidence="1">The sequence shown here is derived from an EMBL/GenBank/DDBJ whole genome shotgun (WGS) entry which is preliminary data.</text>
</comment>